<protein>
    <submittedName>
        <fullName evidence="1">Uncharacterized protein</fullName>
    </submittedName>
</protein>
<dbReference type="EMBL" id="JAYMYS010000007">
    <property type="protein sequence ID" value="KAK7386760.1"/>
    <property type="molecule type" value="Genomic_DNA"/>
</dbReference>
<organism evidence="1 2">
    <name type="scientific">Psophocarpus tetragonolobus</name>
    <name type="common">Winged bean</name>
    <name type="synonym">Dolichos tetragonolobus</name>
    <dbReference type="NCBI Taxonomy" id="3891"/>
    <lineage>
        <taxon>Eukaryota</taxon>
        <taxon>Viridiplantae</taxon>
        <taxon>Streptophyta</taxon>
        <taxon>Embryophyta</taxon>
        <taxon>Tracheophyta</taxon>
        <taxon>Spermatophyta</taxon>
        <taxon>Magnoliopsida</taxon>
        <taxon>eudicotyledons</taxon>
        <taxon>Gunneridae</taxon>
        <taxon>Pentapetalae</taxon>
        <taxon>rosids</taxon>
        <taxon>fabids</taxon>
        <taxon>Fabales</taxon>
        <taxon>Fabaceae</taxon>
        <taxon>Papilionoideae</taxon>
        <taxon>50 kb inversion clade</taxon>
        <taxon>NPAAA clade</taxon>
        <taxon>indigoferoid/millettioid clade</taxon>
        <taxon>Phaseoleae</taxon>
        <taxon>Psophocarpus</taxon>
    </lineage>
</organism>
<name>A0AAN9X9Z5_PSOTE</name>
<sequence length="124" mass="13724">MHELIGMDRHGILWNELSRQNSKVFTCGGSSDYMDTDWYLALVGADNLPASIPFLVFKRFRSESDGGAAHTHVGHFHCHKQRQPVLSGVPVAGGWQAAVAYVNIACYYLFGIPLGLLLGEFGWE</sequence>
<keyword evidence="2" id="KW-1185">Reference proteome</keyword>
<comment type="caution">
    <text evidence="1">The sequence shown here is derived from an EMBL/GenBank/DDBJ whole genome shotgun (WGS) entry which is preliminary data.</text>
</comment>
<dbReference type="AlphaFoldDB" id="A0AAN9X9Z5"/>
<evidence type="ECO:0000313" key="1">
    <source>
        <dbReference type="EMBL" id="KAK7386760.1"/>
    </source>
</evidence>
<dbReference type="Proteomes" id="UP001386955">
    <property type="component" value="Unassembled WGS sequence"/>
</dbReference>
<gene>
    <name evidence="1" type="ORF">VNO78_27096</name>
</gene>
<reference evidence="1 2" key="1">
    <citation type="submission" date="2024-01" db="EMBL/GenBank/DDBJ databases">
        <title>The genomes of 5 underutilized Papilionoideae crops provide insights into root nodulation and disease resistanc.</title>
        <authorList>
            <person name="Jiang F."/>
        </authorList>
    </citation>
    <scope>NUCLEOTIDE SEQUENCE [LARGE SCALE GENOMIC DNA]</scope>
    <source>
        <strain evidence="1">DUOXIRENSHENG_FW03</strain>
        <tissue evidence="1">Leaves</tissue>
    </source>
</reference>
<dbReference type="PANTHER" id="PTHR11206">
    <property type="entry name" value="MULTIDRUG RESISTANCE PROTEIN"/>
    <property type="match status" value="1"/>
</dbReference>
<accession>A0AAN9X9Z5</accession>
<evidence type="ECO:0000313" key="2">
    <source>
        <dbReference type="Proteomes" id="UP001386955"/>
    </source>
</evidence>
<proteinExistence type="predicted"/>